<evidence type="ECO:0000313" key="5">
    <source>
        <dbReference type="EMBL" id="QEW26596.1"/>
    </source>
</evidence>
<keyword evidence="3" id="KW-0812">Transmembrane</keyword>
<keyword evidence="6" id="KW-1185">Reference proteome</keyword>
<dbReference type="PANTHER" id="PTHR34295">
    <property type="entry name" value="BIOTIN TRANSPORTER BIOY"/>
    <property type="match status" value="1"/>
</dbReference>
<dbReference type="STRING" id="540747.SAMN04488031_101946"/>
<dbReference type="PIRSF" id="PIRSF016661">
    <property type="entry name" value="BioY"/>
    <property type="match status" value="1"/>
</dbReference>
<dbReference type="OrthoDB" id="9803495at2"/>
<protein>
    <recommendedName>
        <fullName evidence="2">Biotin transporter</fullName>
    </recommendedName>
</protein>
<dbReference type="AlphaFoldDB" id="A0A0T5P8B2"/>
<reference evidence="5 7" key="2">
    <citation type="submission" date="2018-08" db="EMBL/GenBank/DDBJ databases">
        <title>Genetic Globetrotter - A new plasmid hitch-hiking vast phylogenetic and geographic distances.</title>
        <authorList>
            <person name="Vollmers J."/>
            <person name="Petersen J."/>
        </authorList>
    </citation>
    <scope>NUCLEOTIDE SEQUENCE [LARGE SCALE GENOMIC DNA]</scope>
    <source>
        <strain evidence="5 7">DSM 26383</strain>
    </source>
</reference>
<dbReference type="GO" id="GO:0015225">
    <property type="term" value="F:biotin transmembrane transporter activity"/>
    <property type="evidence" value="ECO:0007669"/>
    <property type="project" value="UniProtKB-UniRule"/>
</dbReference>
<feature type="transmembrane region" description="Helical" evidence="3">
    <location>
        <begin position="20"/>
        <end position="43"/>
    </location>
</feature>
<dbReference type="InterPro" id="IPR003784">
    <property type="entry name" value="BioY"/>
</dbReference>
<gene>
    <name evidence="5" type="primary">bioY_1</name>
    <name evidence="5" type="ORF">RIdsm_02396</name>
    <name evidence="4" type="ORF">XM52_13030</name>
</gene>
<dbReference type="EMBL" id="LAXI01000007">
    <property type="protein sequence ID" value="KRS17414.1"/>
    <property type="molecule type" value="Genomic_DNA"/>
</dbReference>
<feature type="transmembrane region" description="Helical" evidence="3">
    <location>
        <begin position="165"/>
        <end position="191"/>
    </location>
</feature>
<keyword evidence="3" id="KW-1133">Transmembrane helix</keyword>
<name>A0A0T5P8B2_9RHOB</name>
<evidence type="ECO:0000313" key="4">
    <source>
        <dbReference type="EMBL" id="KRS17414.1"/>
    </source>
</evidence>
<accession>A0A0T5P8B2</accession>
<comment type="subcellular location">
    <subcellularLocation>
        <location evidence="2">Cell membrane</location>
        <topology evidence="2">Multi-pass membrane protein</topology>
    </subcellularLocation>
</comment>
<organism evidence="4 6">
    <name type="scientific">Roseovarius indicus</name>
    <dbReference type="NCBI Taxonomy" id="540747"/>
    <lineage>
        <taxon>Bacteria</taxon>
        <taxon>Pseudomonadati</taxon>
        <taxon>Pseudomonadota</taxon>
        <taxon>Alphaproteobacteria</taxon>
        <taxon>Rhodobacterales</taxon>
        <taxon>Roseobacteraceae</taxon>
        <taxon>Roseovarius</taxon>
    </lineage>
</organism>
<evidence type="ECO:0000313" key="7">
    <source>
        <dbReference type="Proteomes" id="UP000325785"/>
    </source>
</evidence>
<dbReference type="Gene3D" id="1.10.1760.20">
    <property type="match status" value="1"/>
</dbReference>
<reference evidence="4 6" key="1">
    <citation type="submission" date="2015-04" db="EMBL/GenBank/DDBJ databases">
        <title>The draft genome sequence of Roseovarius indicus B108T.</title>
        <authorList>
            <person name="Li G."/>
            <person name="Lai Q."/>
            <person name="Shao Z."/>
            <person name="Yan P."/>
        </authorList>
    </citation>
    <scope>NUCLEOTIDE SEQUENCE [LARGE SCALE GENOMIC DNA]</scope>
    <source>
        <strain evidence="4 6">B108</strain>
    </source>
</reference>
<evidence type="ECO:0000256" key="1">
    <source>
        <dbReference type="ARBA" id="ARBA00010692"/>
    </source>
</evidence>
<feature type="transmembrane region" description="Helical" evidence="3">
    <location>
        <begin position="91"/>
        <end position="113"/>
    </location>
</feature>
<evidence type="ECO:0000256" key="2">
    <source>
        <dbReference type="PIRNR" id="PIRNR016661"/>
    </source>
</evidence>
<dbReference type="GO" id="GO:0005886">
    <property type="term" value="C:plasma membrane"/>
    <property type="evidence" value="ECO:0007669"/>
    <property type="project" value="UniProtKB-SubCell"/>
</dbReference>
<keyword evidence="2" id="KW-0813">Transport</keyword>
<dbReference type="PATRIC" id="fig|540747.5.peg.5641"/>
<keyword evidence="2" id="KW-1003">Cell membrane</keyword>
<evidence type="ECO:0000313" key="6">
    <source>
        <dbReference type="Proteomes" id="UP000051401"/>
    </source>
</evidence>
<dbReference type="KEGG" id="rid:RIdsm_02396"/>
<comment type="similarity">
    <text evidence="1 2">Belongs to the BioY family.</text>
</comment>
<dbReference type="EMBL" id="CP031598">
    <property type="protein sequence ID" value="QEW26596.1"/>
    <property type="molecule type" value="Genomic_DNA"/>
</dbReference>
<dbReference type="Proteomes" id="UP000325785">
    <property type="component" value="Chromosome"/>
</dbReference>
<dbReference type="PANTHER" id="PTHR34295:SF1">
    <property type="entry name" value="BIOTIN TRANSPORTER BIOY"/>
    <property type="match status" value="1"/>
</dbReference>
<dbReference type="Pfam" id="PF02632">
    <property type="entry name" value="BioY"/>
    <property type="match status" value="1"/>
</dbReference>
<dbReference type="RefSeq" id="WP_057816579.1">
    <property type="nucleotide sequence ID" value="NZ_CP031598.1"/>
</dbReference>
<keyword evidence="2 3" id="KW-0472">Membrane</keyword>
<evidence type="ECO:0000256" key="3">
    <source>
        <dbReference type="SAM" id="Phobius"/>
    </source>
</evidence>
<proteinExistence type="inferred from homology"/>
<feature type="transmembrane region" description="Helical" evidence="3">
    <location>
        <begin position="125"/>
        <end position="145"/>
    </location>
</feature>
<dbReference type="Proteomes" id="UP000051401">
    <property type="component" value="Unassembled WGS sequence"/>
</dbReference>
<feature type="transmembrane region" description="Helical" evidence="3">
    <location>
        <begin position="50"/>
        <end position="71"/>
    </location>
</feature>
<sequence>MRDTTLAGAVIGQDSLLKQAALVLGGTMFIALAAQVSIPFFPVPLTLQTLAILIVGLTFGARLGAVTLAAYLAEGAMGLPVFANGASAPALIGPTAGFLFGFVLMAWVAGLAADRGLTRGVVSTAVVALVASAVLYIPGVAWPMAVAELAGIGGKWVGTSAGALWSGWVAPFLLGDVVKSVIAAMVVTAGWKAAQARKG</sequence>